<sequence>MRLVVDYSRCESNAVCVGQAPEVFDVGEDDLLHVTEQPLEGALGKRVREAARRCPKQALSVVDD</sequence>
<proteinExistence type="predicted"/>
<organism evidence="8 9">
    <name type="scientific">Micromonospora humi</name>
    <dbReference type="NCBI Taxonomy" id="745366"/>
    <lineage>
        <taxon>Bacteria</taxon>
        <taxon>Bacillati</taxon>
        <taxon>Actinomycetota</taxon>
        <taxon>Actinomycetes</taxon>
        <taxon>Micromonosporales</taxon>
        <taxon>Micromonosporaceae</taxon>
        <taxon>Micromonospora</taxon>
    </lineage>
</organism>
<name>A0A1C5H2C3_9ACTN</name>
<evidence type="ECO:0000256" key="1">
    <source>
        <dbReference type="ARBA" id="ARBA00001927"/>
    </source>
</evidence>
<dbReference type="InterPro" id="IPR051269">
    <property type="entry name" value="Fe-S_cluster_ET"/>
</dbReference>
<accession>A0A1C5H2C3</accession>
<dbReference type="PANTHER" id="PTHR36923:SF3">
    <property type="entry name" value="FERREDOXIN"/>
    <property type="match status" value="1"/>
</dbReference>
<dbReference type="Gene3D" id="3.30.70.20">
    <property type="match status" value="1"/>
</dbReference>
<keyword evidence="9" id="KW-1185">Reference proteome</keyword>
<evidence type="ECO:0000256" key="2">
    <source>
        <dbReference type="ARBA" id="ARBA00022448"/>
    </source>
</evidence>
<keyword evidence="2" id="KW-0813">Transport</keyword>
<dbReference type="OrthoDB" id="9803319at2"/>
<dbReference type="PANTHER" id="PTHR36923">
    <property type="entry name" value="FERREDOXIN"/>
    <property type="match status" value="1"/>
</dbReference>
<dbReference type="GO" id="GO:0051538">
    <property type="term" value="F:3 iron, 4 sulfur cluster binding"/>
    <property type="evidence" value="ECO:0007669"/>
    <property type="project" value="UniProtKB-KW"/>
</dbReference>
<gene>
    <name evidence="8" type="ORF">GA0070213_102122</name>
</gene>
<evidence type="ECO:0000256" key="7">
    <source>
        <dbReference type="ARBA" id="ARBA00023291"/>
    </source>
</evidence>
<protein>
    <submittedName>
        <fullName evidence="8">Ferredoxin</fullName>
    </submittedName>
</protein>
<evidence type="ECO:0000256" key="3">
    <source>
        <dbReference type="ARBA" id="ARBA00022723"/>
    </source>
</evidence>
<dbReference type="RefSeq" id="WP_091057126.1">
    <property type="nucleotide sequence ID" value="NZ_FMDM01000002.1"/>
</dbReference>
<dbReference type="STRING" id="745366.GA0070213_102122"/>
<dbReference type="GO" id="GO:0046872">
    <property type="term" value="F:metal ion binding"/>
    <property type="evidence" value="ECO:0007669"/>
    <property type="project" value="UniProtKB-KW"/>
</dbReference>
<keyword evidence="3" id="KW-0479">Metal-binding</keyword>
<keyword evidence="5" id="KW-0408">Iron</keyword>
<evidence type="ECO:0000256" key="6">
    <source>
        <dbReference type="ARBA" id="ARBA00023014"/>
    </source>
</evidence>
<evidence type="ECO:0000313" key="8">
    <source>
        <dbReference type="EMBL" id="SCG39551.1"/>
    </source>
</evidence>
<dbReference type="Proteomes" id="UP000199360">
    <property type="component" value="Unassembled WGS sequence"/>
</dbReference>
<evidence type="ECO:0000256" key="5">
    <source>
        <dbReference type="ARBA" id="ARBA00023004"/>
    </source>
</evidence>
<keyword evidence="7" id="KW-0003">3Fe-4S</keyword>
<dbReference type="AlphaFoldDB" id="A0A1C5H2C3"/>
<keyword evidence="6" id="KW-0411">Iron-sulfur</keyword>
<dbReference type="EMBL" id="FMDM01000002">
    <property type="protein sequence ID" value="SCG39551.1"/>
    <property type="molecule type" value="Genomic_DNA"/>
</dbReference>
<evidence type="ECO:0000313" key="9">
    <source>
        <dbReference type="Proteomes" id="UP000199360"/>
    </source>
</evidence>
<keyword evidence="4" id="KW-0249">Electron transport</keyword>
<comment type="cofactor">
    <cofactor evidence="1">
        <name>[3Fe-4S] cluster</name>
        <dbReference type="ChEBI" id="CHEBI:21137"/>
    </cofactor>
</comment>
<dbReference type="SUPFAM" id="SSF54862">
    <property type="entry name" value="4Fe-4S ferredoxins"/>
    <property type="match status" value="1"/>
</dbReference>
<evidence type="ECO:0000256" key="4">
    <source>
        <dbReference type="ARBA" id="ARBA00022982"/>
    </source>
</evidence>
<reference evidence="9" key="1">
    <citation type="submission" date="2016-06" db="EMBL/GenBank/DDBJ databases">
        <authorList>
            <person name="Varghese N."/>
            <person name="Submissions Spin"/>
        </authorList>
    </citation>
    <scope>NUCLEOTIDE SEQUENCE [LARGE SCALE GENOMIC DNA]</scope>
    <source>
        <strain evidence="9">DSM 45647</strain>
    </source>
</reference>
<dbReference type="Pfam" id="PF13459">
    <property type="entry name" value="Fer4_15"/>
    <property type="match status" value="1"/>
</dbReference>